<comment type="caution">
    <text evidence="2">The sequence shown here is derived from an EMBL/GenBank/DDBJ whole genome shotgun (WGS) entry which is preliminary data.</text>
</comment>
<evidence type="ECO:0000313" key="2">
    <source>
        <dbReference type="EMBL" id="GJE04384.1"/>
    </source>
</evidence>
<reference evidence="2" key="1">
    <citation type="journal article" date="2021" name="Front. Microbiol.">
        <title>Comprehensive Comparative Genomics and Phenotyping of Methylobacterium Species.</title>
        <authorList>
            <person name="Alessa O."/>
            <person name="Ogura Y."/>
            <person name="Fujitani Y."/>
            <person name="Takami H."/>
            <person name="Hayashi T."/>
            <person name="Sahin N."/>
            <person name="Tani A."/>
        </authorList>
    </citation>
    <scope>NUCLEOTIDE SEQUENCE</scope>
    <source>
        <strain evidence="2">DSM 17168</strain>
    </source>
</reference>
<evidence type="ECO:0000313" key="3">
    <source>
        <dbReference type="Proteomes" id="UP001055153"/>
    </source>
</evidence>
<evidence type="ECO:0000256" key="1">
    <source>
        <dbReference type="SAM" id="MobiDB-lite"/>
    </source>
</evidence>
<dbReference type="Proteomes" id="UP001055153">
    <property type="component" value="Unassembled WGS sequence"/>
</dbReference>
<dbReference type="EMBL" id="BPQQ01000117">
    <property type="protein sequence ID" value="GJE04384.1"/>
    <property type="molecule type" value="Genomic_DNA"/>
</dbReference>
<feature type="compositionally biased region" description="Basic and acidic residues" evidence="1">
    <location>
        <begin position="11"/>
        <end position="29"/>
    </location>
</feature>
<organism evidence="2 3">
    <name type="scientific">Methylobacterium isbiliense</name>
    <dbReference type="NCBI Taxonomy" id="315478"/>
    <lineage>
        <taxon>Bacteria</taxon>
        <taxon>Pseudomonadati</taxon>
        <taxon>Pseudomonadota</taxon>
        <taxon>Alphaproteobacteria</taxon>
        <taxon>Hyphomicrobiales</taxon>
        <taxon>Methylobacteriaceae</taxon>
        <taxon>Methylobacterium</taxon>
    </lineage>
</organism>
<protein>
    <submittedName>
        <fullName evidence="2">Uncharacterized protein</fullName>
    </submittedName>
</protein>
<accession>A0ABQ4SPE9</accession>
<reference evidence="2" key="2">
    <citation type="submission" date="2021-08" db="EMBL/GenBank/DDBJ databases">
        <authorList>
            <person name="Tani A."/>
            <person name="Ola A."/>
            <person name="Ogura Y."/>
            <person name="Katsura K."/>
            <person name="Hayashi T."/>
        </authorList>
    </citation>
    <scope>NUCLEOTIDE SEQUENCE</scope>
    <source>
        <strain evidence="2">DSM 17168</strain>
    </source>
</reference>
<feature type="region of interest" description="Disordered" evidence="1">
    <location>
        <begin position="729"/>
        <end position="753"/>
    </location>
</feature>
<gene>
    <name evidence="2" type="ORF">GMJLKIPL_6346</name>
</gene>
<name>A0ABQ4SPE9_9HYPH</name>
<proteinExistence type="predicted"/>
<keyword evidence="3" id="KW-1185">Reference proteome</keyword>
<sequence>MFLQVGAGRRGRPDVASRRDVVGGDRVEEQAEDPGADDVGDRRRGLLHAHEVGRVLHVGGAGVPGEGLGRGDLHRLPVLVAAEDVGVARLEQAGRDGLLDEGVHLGRGGPDVLQVDRVPVRVGAERVLGEVDLHRAGERVGHHEGRRGEVVRPHVRIHPALEVAVAREHGGRDDVVVVDRLRDRRGQRPGIADAGGAAEAHEVEAERVEALLQAGLLQVLGDDLAARRERGLHPGLGAQALGHRVAGEQPRPDHHARVRGVGAGGDRRDHHVAVADVEVRALDGIALGDLGGLAELALHGGGEARLGAIEQHPVLRALRPGERGLHVAEVEFQRVGEDRVGRRGVAPHALGLGVGLHQRDALVRAAGDAQEVDGLGVHREEAAGRPVFRRHVGDRGAVGHRHVLQAGPVELHELAHHALLAQHLRDGEHEVGGGGALRQLARELEPDHLGDQHRQGLAEHGGLRLNAADAPAEDGQAVDHRGVRVGADEGIRIGQFLAVLERLGPDRLGEVFEVDLVADAGAGRHHGKVVERRLAPLEEGVALAVALVFERDVVRQGLRGAELVDDDRVVDDEIDGHERVDLLRIAAQRHHGVAHRREVDDGGHAREVLHQHARGPERDLGLDLAAVVEPPRHGLDVGLLDGAVVLEAQQVLQQHLHREGQPAGIRQAVLLGLRDRVVGVGLGPDLERLAGLEAVDGCHGVVLARVVEHGAGMTCARLACSAGCADGPGPQGGPVTASRAASTEGDRGCDGARAAPGVPGLECARDGLDASKVARRSQRCV</sequence>
<feature type="region of interest" description="Disordered" evidence="1">
    <location>
        <begin position="1"/>
        <end position="41"/>
    </location>
</feature>